<evidence type="ECO:0000313" key="1">
    <source>
        <dbReference type="EMBL" id="OGC51111.1"/>
    </source>
</evidence>
<accession>A0A1F4V1P5</accession>
<proteinExistence type="predicted"/>
<organism evidence="1 2">
    <name type="scientific">candidate division WWE3 bacterium RBG_16_37_10</name>
    <dbReference type="NCBI Taxonomy" id="1802610"/>
    <lineage>
        <taxon>Bacteria</taxon>
        <taxon>Katanobacteria</taxon>
    </lineage>
</organism>
<dbReference type="STRING" id="1802610.A2W32_00500"/>
<protein>
    <submittedName>
        <fullName evidence="1">Uncharacterized protein</fullName>
    </submittedName>
</protein>
<dbReference type="AlphaFoldDB" id="A0A1F4V1P5"/>
<evidence type="ECO:0000313" key="2">
    <source>
        <dbReference type="Proteomes" id="UP000177371"/>
    </source>
</evidence>
<sequence length="90" mass="10515">MNRNKLNVKMDLLRAAKTAFEINKPFDRNITKVFLNKAKDEFENKLPQETLLKNELMEFSLQIDDIVNDPLKRIHWGEKVMTLAARLGSN</sequence>
<comment type="caution">
    <text evidence="1">The sequence shown here is derived from an EMBL/GenBank/DDBJ whole genome shotgun (WGS) entry which is preliminary data.</text>
</comment>
<name>A0A1F4V1P5_UNCKA</name>
<gene>
    <name evidence="1" type="ORF">A2W32_00500</name>
</gene>
<dbReference type="Proteomes" id="UP000177371">
    <property type="component" value="Unassembled WGS sequence"/>
</dbReference>
<dbReference type="EMBL" id="MEUT01000029">
    <property type="protein sequence ID" value="OGC51111.1"/>
    <property type="molecule type" value="Genomic_DNA"/>
</dbReference>
<reference evidence="1 2" key="1">
    <citation type="journal article" date="2016" name="Nat. Commun.">
        <title>Thousands of microbial genomes shed light on interconnected biogeochemical processes in an aquifer system.</title>
        <authorList>
            <person name="Anantharaman K."/>
            <person name="Brown C.T."/>
            <person name="Hug L.A."/>
            <person name="Sharon I."/>
            <person name="Castelle C.J."/>
            <person name="Probst A.J."/>
            <person name="Thomas B.C."/>
            <person name="Singh A."/>
            <person name="Wilkins M.J."/>
            <person name="Karaoz U."/>
            <person name="Brodie E.L."/>
            <person name="Williams K.H."/>
            <person name="Hubbard S.S."/>
            <person name="Banfield J.F."/>
        </authorList>
    </citation>
    <scope>NUCLEOTIDE SEQUENCE [LARGE SCALE GENOMIC DNA]</scope>
</reference>